<accession>A0A844G0Y7</accession>
<dbReference type="EMBL" id="VUNS01000003">
    <property type="protein sequence ID" value="MST96179.1"/>
    <property type="molecule type" value="Genomic_DNA"/>
</dbReference>
<evidence type="ECO:0000313" key="3">
    <source>
        <dbReference type="Proteomes" id="UP000435649"/>
    </source>
</evidence>
<organism evidence="2 3">
    <name type="scientific">Victivallis lenta</name>
    <dbReference type="NCBI Taxonomy" id="2606640"/>
    <lineage>
        <taxon>Bacteria</taxon>
        <taxon>Pseudomonadati</taxon>
        <taxon>Lentisphaerota</taxon>
        <taxon>Lentisphaeria</taxon>
        <taxon>Victivallales</taxon>
        <taxon>Victivallaceae</taxon>
        <taxon>Victivallis</taxon>
    </lineage>
</organism>
<dbReference type="AlphaFoldDB" id="A0A844G0Y7"/>
<keyword evidence="1" id="KW-0812">Transmembrane</keyword>
<comment type="caution">
    <text evidence="2">The sequence shown here is derived from an EMBL/GenBank/DDBJ whole genome shotgun (WGS) entry which is preliminary data.</text>
</comment>
<sequence length="62" mass="7196">MNRIFFLAYLDPGSGSILLQCLAGAFLGALLAAKLWTFHLKQFLRRHLRFFSRPDRNDGREE</sequence>
<evidence type="ECO:0000313" key="2">
    <source>
        <dbReference type="EMBL" id="MST96179.1"/>
    </source>
</evidence>
<proteinExistence type="predicted"/>
<evidence type="ECO:0000256" key="1">
    <source>
        <dbReference type="SAM" id="Phobius"/>
    </source>
</evidence>
<feature type="transmembrane region" description="Helical" evidence="1">
    <location>
        <begin position="17"/>
        <end position="36"/>
    </location>
</feature>
<keyword evidence="1" id="KW-1133">Transmembrane helix</keyword>
<dbReference type="RefSeq" id="WP_106053799.1">
    <property type="nucleotide sequence ID" value="NZ_CALXOB010000053.1"/>
</dbReference>
<protein>
    <submittedName>
        <fullName evidence="2">Uncharacterized protein</fullName>
    </submittedName>
</protein>
<keyword evidence="3" id="KW-1185">Reference proteome</keyword>
<keyword evidence="1" id="KW-0472">Membrane</keyword>
<reference evidence="2 3" key="1">
    <citation type="submission" date="2019-08" db="EMBL/GenBank/DDBJ databases">
        <title>In-depth cultivation of the pig gut microbiome towards novel bacterial diversity and tailored functional studies.</title>
        <authorList>
            <person name="Wylensek D."/>
            <person name="Hitch T.C.A."/>
            <person name="Clavel T."/>
        </authorList>
    </citation>
    <scope>NUCLEOTIDE SEQUENCE [LARGE SCALE GENOMIC DNA]</scope>
    <source>
        <strain evidence="2 3">BBE-744-WT-12</strain>
    </source>
</reference>
<gene>
    <name evidence="2" type="ORF">FYJ85_03855</name>
</gene>
<dbReference type="Proteomes" id="UP000435649">
    <property type="component" value="Unassembled WGS sequence"/>
</dbReference>
<name>A0A844G0Y7_9BACT</name>